<dbReference type="VEuPathDB" id="VectorBase:CSON005910"/>
<dbReference type="Pfam" id="PF02145">
    <property type="entry name" value="Rap_GAP"/>
    <property type="match status" value="1"/>
</dbReference>
<evidence type="ECO:0000256" key="3">
    <source>
        <dbReference type="ARBA" id="ARBA00022438"/>
    </source>
</evidence>
<dbReference type="InterPro" id="IPR043472">
    <property type="entry name" value="Macro_dom-like"/>
</dbReference>
<dbReference type="InterPro" id="IPR000331">
    <property type="entry name" value="Rap/Ran_GAP_dom"/>
</dbReference>
<feature type="compositionally biased region" description="Basic and acidic residues" evidence="17">
    <location>
        <begin position="1173"/>
        <end position="1182"/>
    </location>
</feature>
<feature type="compositionally biased region" description="Polar residues" evidence="17">
    <location>
        <begin position="1210"/>
        <end position="1220"/>
    </location>
</feature>
<dbReference type="GO" id="GO:0070006">
    <property type="term" value="F:metalloaminopeptidase activity"/>
    <property type="evidence" value="ECO:0007669"/>
    <property type="project" value="InterPro"/>
</dbReference>
<keyword evidence="5" id="KW-0597">Phosphoprotein</keyword>
<accession>A0A336MSJ5</accession>
<dbReference type="SUPFAM" id="SSF111347">
    <property type="entry name" value="Rap/Ran-GAP"/>
    <property type="match status" value="1"/>
</dbReference>
<evidence type="ECO:0000313" key="20">
    <source>
        <dbReference type="EMBL" id="SSX33070.1"/>
    </source>
</evidence>
<evidence type="ECO:0000256" key="10">
    <source>
        <dbReference type="ARBA" id="ARBA00029605"/>
    </source>
</evidence>
<dbReference type="SUPFAM" id="SSF52949">
    <property type="entry name" value="Macro domain-like"/>
    <property type="match status" value="1"/>
</dbReference>
<reference evidence="19" key="1">
    <citation type="submission" date="2018-04" db="EMBL/GenBank/DDBJ databases">
        <authorList>
            <person name="Go L.Y."/>
            <person name="Mitchell J.A."/>
        </authorList>
    </citation>
    <scope>NUCLEOTIDE SEQUENCE</scope>
    <source>
        <tissue evidence="19">Whole organism</tissue>
    </source>
</reference>
<dbReference type="EMBL" id="UFQS01002277">
    <property type="protein sequence ID" value="SSX13644.1"/>
    <property type="molecule type" value="Genomic_DNA"/>
</dbReference>
<evidence type="ECO:0000256" key="15">
    <source>
        <dbReference type="ARBA" id="ARBA00047881"/>
    </source>
</evidence>
<evidence type="ECO:0000259" key="18">
    <source>
        <dbReference type="PROSITE" id="PS50085"/>
    </source>
</evidence>
<feature type="compositionally biased region" description="Polar residues" evidence="17">
    <location>
        <begin position="1982"/>
        <end position="1991"/>
    </location>
</feature>
<dbReference type="PRINTS" id="PR00481">
    <property type="entry name" value="LAMNOPPTDASE"/>
</dbReference>
<feature type="domain" description="Rap-GAP" evidence="18">
    <location>
        <begin position="2035"/>
        <end position="2242"/>
    </location>
</feature>
<dbReference type="InterPro" id="IPR008283">
    <property type="entry name" value="Peptidase_M17_N"/>
</dbReference>
<dbReference type="InterPro" id="IPR011356">
    <property type="entry name" value="Leucine_aapep/pepB"/>
</dbReference>
<evidence type="ECO:0000256" key="7">
    <source>
        <dbReference type="ARBA" id="ARBA00022801"/>
    </source>
</evidence>
<evidence type="ECO:0000256" key="1">
    <source>
        <dbReference type="ARBA" id="ARBA00009528"/>
    </source>
</evidence>
<dbReference type="GO" id="GO:0005634">
    <property type="term" value="C:nucleus"/>
    <property type="evidence" value="ECO:0007669"/>
    <property type="project" value="InterPro"/>
</dbReference>
<name>A0A336MSJ5_CULSO</name>
<feature type="compositionally biased region" description="Low complexity" evidence="17">
    <location>
        <begin position="2341"/>
        <end position="2350"/>
    </location>
</feature>
<dbReference type="Gene3D" id="3.40.50.11210">
    <property type="entry name" value="Rap/Ran-GAP"/>
    <property type="match status" value="1"/>
</dbReference>
<dbReference type="EMBL" id="UFQT01002277">
    <property type="protein sequence ID" value="SSX33070.1"/>
    <property type="molecule type" value="Genomic_DNA"/>
</dbReference>
<evidence type="ECO:0000256" key="4">
    <source>
        <dbReference type="ARBA" id="ARBA00022468"/>
    </source>
</evidence>
<evidence type="ECO:0000256" key="12">
    <source>
        <dbReference type="ARBA" id="ARBA00030997"/>
    </source>
</evidence>
<dbReference type="GO" id="GO:0005737">
    <property type="term" value="C:cytoplasm"/>
    <property type="evidence" value="ECO:0007669"/>
    <property type="project" value="InterPro"/>
</dbReference>
<comment type="similarity">
    <text evidence="1">Belongs to the peptidase M17 family.</text>
</comment>
<dbReference type="GO" id="GO:0006508">
    <property type="term" value="P:proteolysis"/>
    <property type="evidence" value="ECO:0007669"/>
    <property type="project" value="UniProtKB-KW"/>
</dbReference>
<feature type="region of interest" description="Disordered" evidence="17">
    <location>
        <begin position="1044"/>
        <end position="1119"/>
    </location>
</feature>
<dbReference type="OMA" id="ELMRNGW"/>
<dbReference type="PANTHER" id="PTHR10063">
    <property type="entry name" value="TUBERIN"/>
    <property type="match status" value="1"/>
</dbReference>
<dbReference type="PANTHER" id="PTHR10063:SF11">
    <property type="entry name" value="RHO GTPASE-ACTIVATING PROTEIN CG5521-RELATED"/>
    <property type="match status" value="1"/>
</dbReference>
<keyword evidence="7" id="KW-0378">Hydrolase</keyword>
<comment type="catalytic activity">
    <reaction evidence="15">
        <text>S-benzyl-L-cysteinylglycine + H2O = S-benzyl-L-cysteine + glycine</text>
        <dbReference type="Rhea" id="RHEA:62568"/>
        <dbReference type="ChEBI" id="CHEBI:15377"/>
        <dbReference type="ChEBI" id="CHEBI:57305"/>
        <dbReference type="ChEBI" id="CHEBI:145802"/>
        <dbReference type="ChEBI" id="CHEBI:145803"/>
    </reaction>
    <physiologicalReaction direction="left-to-right" evidence="15">
        <dbReference type="Rhea" id="RHEA:62569"/>
    </physiologicalReaction>
</comment>
<dbReference type="PROSITE" id="PS50085">
    <property type="entry name" value="RAPGAP"/>
    <property type="match status" value="1"/>
</dbReference>
<gene>
    <name evidence="20" type="primary">CSON005910</name>
</gene>
<dbReference type="FunFam" id="3.40.50.11210:FF:000001">
    <property type="entry name" value="Ral GTPase-activating protein subunit alpha-1 isoform 1"/>
    <property type="match status" value="1"/>
</dbReference>
<dbReference type="SUPFAM" id="SSF53187">
    <property type="entry name" value="Zn-dependent exopeptidases"/>
    <property type="match status" value="1"/>
</dbReference>
<dbReference type="InterPro" id="IPR016024">
    <property type="entry name" value="ARM-type_fold"/>
</dbReference>
<dbReference type="Pfam" id="PF20412">
    <property type="entry name" value="RALGAPB_N"/>
    <property type="match status" value="1"/>
</dbReference>
<evidence type="ECO:0000256" key="9">
    <source>
        <dbReference type="ARBA" id="ARBA00023625"/>
    </source>
</evidence>
<feature type="compositionally biased region" description="Polar residues" evidence="17">
    <location>
        <begin position="1049"/>
        <end position="1071"/>
    </location>
</feature>
<dbReference type="InterPro" id="IPR035974">
    <property type="entry name" value="Rap/Ran-GAP_sf"/>
</dbReference>
<evidence type="ECO:0000313" key="19">
    <source>
        <dbReference type="EMBL" id="SSX13644.1"/>
    </source>
</evidence>
<dbReference type="GO" id="GO:0051056">
    <property type="term" value="P:regulation of small GTPase mediated signal transduction"/>
    <property type="evidence" value="ECO:0007669"/>
    <property type="project" value="InterPro"/>
</dbReference>
<evidence type="ECO:0000256" key="16">
    <source>
        <dbReference type="ARBA" id="ARBA00049107"/>
    </source>
</evidence>
<evidence type="ECO:0000256" key="17">
    <source>
        <dbReference type="SAM" id="MobiDB-lite"/>
    </source>
</evidence>
<comment type="catalytic activity">
    <reaction evidence="16">
        <text>L-cysteinylglycine + H2O = L-cysteine + glycine</text>
        <dbReference type="Rhea" id="RHEA:28783"/>
        <dbReference type="ChEBI" id="CHEBI:15377"/>
        <dbReference type="ChEBI" id="CHEBI:35235"/>
        <dbReference type="ChEBI" id="CHEBI:57305"/>
        <dbReference type="ChEBI" id="CHEBI:61694"/>
    </reaction>
    <physiologicalReaction direction="left-to-right" evidence="16">
        <dbReference type="Rhea" id="RHEA:28784"/>
    </physiologicalReaction>
</comment>
<dbReference type="InterPro" id="IPR027107">
    <property type="entry name" value="Tuberin/Ral-act_asu"/>
</dbReference>
<dbReference type="EC" id="3.4.13.23" evidence="9"/>
<evidence type="ECO:0000256" key="11">
    <source>
        <dbReference type="ARBA" id="ARBA00030930"/>
    </source>
</evidence>
<feature type="compositionally biased region" description="Basic residues" evidence="17">
    <location>
        <begin position="1106"/>
        <end position="1116"/>
    </location>
</feature>
<evidence type="ECO:0000256" key="2">
    <source>
        <dbReference type="ARBA" id="ARBA00014190"/>
    </source>
</evidence>
<sequence length="2371" mass="264053">MSYLSCRNRISFLFRFPAFIKNYSQTLAPACKSHPNGKSGIVIGLYQRETDVEEPQFTPSGESFDTKSSGKLTTLLKDFRLTGELGKSKIFSGIDTEFGNICIVGLGKRGLGYCEVEAIDEFRENVRIAAGIGARHLRDHGCETIFLDSMEHPEHAAEGGALAIWRYQEHKKIDERLVIPKLELYECPESDAWTRGLFKADAQNLARTLCEAPSNQLTPTSFAQATIDALCPCGVNVEVRHSDWIESQKMNTFLSVAKSSCEPPVYLEINYNGDDKGNAPIVLVGTGITFNTGGLCLIEPSKIAEQKAAMTGGATVVATIRAAAALSLPINIIGVIPLCENMVSGMSFKPSDVITALNGKSICIEDTNNAFRLMLADILWYSRITYKPRMIVDVSVMSIEIGHTLGQAATGVFCTSDHIWTQVHKASAISGDRVWRLPLWNFFTSEVKNYHHVDMCNKGTGQGYTCMAAAFLKEFVPCIDWLHFDVSATVHKTHREELDASLWLLSKILCLLPELISKRWQVHSLSRVIAKLIHHGNGNKLRKDGIRYFLLWYQCLGENAPQHVHAMFNELIPGVTIPHKNFTGPGDVEYNTAQDILNHPNLKGELGTSVFHDTGSHPVQSAEITPLLPPSSSERTAAPDPKDGLELLLECMVQSSGCLKWRENCPQKHIRCFNFLLQRFREVYLPVLCPNFDHSMSVYEPRLDLPVPRSISKKEEVMASCVVVLVNWVAKYTHDKLISGKIDHVQIEEDFGENSSLLSNLRVMGYTQPHLVRDVLYSTKENVNFVHEVYRQAFLLGFTSKNQIEAMRIAISIYKEWISGSAPPFLLEPDEVYTGEREVAPQKPQRLRADSYIGAIGKENPSIRAGLQNVLQIFVTNAVNVFMVQTSHLNIHFQSKSKDGGYTTPLDEQTDVCKRVLNIYRTMVMKTKMEPRTWEQLLLVLLQVTSIILTQATPNSKKNLGGRLAQPIFQTLIVTWIRAHTNVYVNPNMWDKFLKVLSSLTHREELIVEWDKTMQTLTRVMARQVYNLNLLDLPLDRLAEQKGKRRRALQNSSVSASDVPSQNNAASNIKTNESEHGRASCYVRQQIPGTPSLNRSYSEGSLASYRKSRGKRRIKHQQISALPPNIEHSLTRILSNTSTNMSISAETLNNSIIIQAPSNGTLRRALSLDSLRMEKRDGDRNSRSPSPTASSGIEGGSIKDSPMQIDNIGGDSSSIDTQEDVNYSSGKRSILAGGNAKGWLPDVAAIMWKRMLGMLGDVNKILNPKLHAQVFKYLVNMTECLIKIRMNQGISTDNTSTPTPPSVVPPISIITPWCYGALALDNQYQQGKLYAMQILCMIVKQGISLGIDQLPLFYLALHQALTGEDRAMVFTVLRHLGGARFLSLLLPGHSLLLLDFVHASTVVLTSSEIGSHIPRAEVAGLLGSLLSFPKTSLPGPVLQPSEPHVDLMECPDLQEHVLNIVLRCARREPSAKARCIAIAALAHWIVQNCQQHINNSKEPLNPRIVEAMKVILQSLQFKHRTIARIAIESLRLCAEKGRALSKFDSLIPVLINAICISLEIQNVRNPRECDKSVLTSLLLCLGEVCMSIPLKMLLSYKISEEPLILAVLKITYQISKGIYNNHIRLFTPDEDFDQTITLDDIDEQNLNDGYQTAESVEKCQAAIKLCAKTVTMHLVTNLAHFPIGIGASRLSSMVDEQDDLIIPGLSQRKQSETNRDSIDIAANTVITASTIQLFMLNPELVASFIELPALKLPGGGITAGLVTANKQVRLLLRDINGKACWDTSILYREPKLSKDSVDSAYHTPSSMSSMDKPPFFNDYVNDMKVGQPPQFFNKMSGGRIFNTGSSNMDSIISTAPLQMQPLRHTLRHRPPSQLPVANDIAPDLDQLDDLLQYIGHTSPECLVTPGTVLNTAATSPLSPAQEAQTITTILNQRSMELDFLARQSMQSNNCFVSCPSNGESASTSLNYSTYGSKSLTDEPDSNGEQPRSGSYYSERDDLLPFQYGRLLFSQLGLAGWERRRKTYLLKRNDKLLRELRNLDGQRCRETHKVAVIYVANGQEDKNSILRNSCGSSAYEMFVSALGWEIELESHIGFLGGLPRQGCGSTAPYYATPFLEIIYHVATRMPTDSPEAILTKTRHLGNDEVHIVWSEHYRDYRRDIIATEFCDVLIIIYPLKSGLFRVTVNRKPDVPWFGPLADESVVGGVCLASLVRATAINASRAKRLSLSFYQQFYEERSRSLDVVSSRHKEPTTYEEFVSRLYSPVQNASNTISTSTTASALIDHPKIKRSSTSKNYFNHPEVTVSARELSNHAMQSVSLDHPSPRPLRKIHHPFKAVQRKSHSNASSTSTISQQPSMNQTPPDSPTAPIRKFK</sequence>
<feature type="compositionally biased region" description="Polar residues" evidence="17">
    <location>
        <begin position="1087"/>
        <end position="1101"/>
    </location>
</feature>
<dbReference type="GO" id="GO:0005096">
    <property type="term" value="F:GTPase activator activity"/>
    <property type="evidence" value="ECO:0007669"/>
    <property type="project" value="UniProtKB-KW"/>
</dbReference>
<dbReference type="Gene3D" id="3.40.220.10">
    <property type="entry name" value="Leucine Aminopeptidase, subunit E, domain 1"/>
    <property type="match status" value="1"/>
</dbReference>
<feature type="region of interest" description="Disordered" evidence="17">
    <location>
        <begin position="2331"/>
        <end position="2371"/>
    </location>
</feature>
<organism evidence="20">
    <name type="scientific">Culicoides sonorensis</name>
    <name type="common">Biting midge</name>
    <dbReference type="NCBI Taxonomy" id="179676"/>
    <lineage>
        <taxon>Eukaryota</taxon>
        <taxon>Metazoa</taxon>
        <taxon>Ecdysozoa</taxon>
        <taxon>Arthropoda</taxon>
        <taxon>Hexapoda</taxon>
        <taxon>Insecta</taxon>
        <taxon>Pterygota</taxon>
        <taxon>Neoptera</taxon>
        <taxon>Endopterygota</taxon>
        <taxon>Diptera</taxon>
        <taxon>Nematocera</taxon>
        <taxon>Chironomoidea</taxon>
        <taxon>Ceratopogonidae</taxon>
        <taxon>Ceratopogoninae</taxon>
        <taxon>Culicoides</taxon>
        <taxon>Monoculicoides</taxon>
    </lineage>
</organism>
<dbReference type="Pfam" id="PF02789">
    <property type="entry name" value="Peptidase_M17_N"/>
    <property type="match status" value="1"/>
</dbReference>
<comment type="function">
    <text evidence="14">Cytosolic metallopeptidase that catalyzes the removal of unsubstituted N-terminal hydrophobic amino acids from various peptides. The presence of Zn(2+) ions is essential for the peptidase activity, and the association with other cofactors can modulate the substrate spectificity of the enzyme. For instance, in the presence of Mn(2+), it displays a specific Cys-Gly hydrolyzing activity of Cys-Gly-S-conjugates. Involved in the metabolism of glutathione and in the degradation of glutathione S-conjugates, which may play a role in the control of the cell redox status.</text>
</comment>
<evidence type="ECO:0000256" key="13">
    <source>
        <dbReference type="ARBA" id="ARBA00031564"/>
    </source>
</evidence>
<dbReference type="InterPro" id="IPR000819">
    <property type="entry name" value="Peptidase_M17_C"/>
</dbReference>
<feature type="region of interest" description="Disordered" evidence="17">
    <location>
        <begin position="1969"/>
        <end position="1991"/>
    </location>
</feature>
<evidence type="ECO:0000256" key="6">
    <source>
        <dbReference type="ARBA" id="ARBA00022670"/>
    </source>
</evidence>
<feature type="region of interest" description="Disordered" evidence="17">
    <location>
        <begin position="1173"/>
        <end position="1220"/>
    </location>
</feature>
<reference evidence="20" key="2">
    <citation type="submission" date="2018-07" db="EMBL/GenBank/DDBJ databases">
        <authorList>
            <person name="Quirk P.G."/>
            <person name="Krulwich T.A."/>
        </authorList>
    </citation>
    <scope>NUCLEOTIDE SEQUENCE</scope>
</reference>
<dbReference type="GO" id="GO:0030145">
    <property type="term" value="F:manganese ion binding"/>
    <property type="evidence" value="ECO:0007669"/>
    <property type="project" value="InterPro"/>
</dbReference>
<feature type="compositionally biased region" description="Basic residues" evidence="17">
    <location>
        <begin position="2331"/>
        <end position="2340"/>
    </location>
</feature>
<evidence type="ECO:0000256" key="8">
    <source>
        <dbReference type="ARBA" id="ARBA00023511"/>
    </source>
</evidence>
<dbReference type="InterPro" id="IPR046859">
    <property type="entry name" value="RGPA/RALGAPB_N"/>
</dbReference>
<comment type="catalytic activity">
    <reaction evidence="8">
        <text>an S-substituted L-cysteinylglycine + H2O = an S-substituted L-cysteine + glycine</text>
        <dbReference type="Rhea" id="RHEA:60444"/>
        <dbReference type="ChEBI" id="CHEBI:15377"/>
        <dbReference type="ChEBI" id="CHEBI:57305"/>
        <dbReference type="ChEBI" id="CHEBI:58717"/>
        <dbReference type="ChEBI" id="CHEBI:143103"/>
        <dbReference type="EC" id="3.4.13.23"/>
    </reaction>
    <physiologicalReaction direction="left-to-right" evidence="8">
        <dbReference type="Rhea" id="RHEA:60445"/>
    </physiologicalReaction>
</comment>
<keyword evidence="3" id="KW-0031">Aminopeptidase</keyword>
<evidence type="ECO:0000256" key="5">
    <source>
        <dbReference type="ARBA" id="ARBA00022553"/>
    </source>
</evidence>
<proteinExistence type="inferred from homology"/>
<dbReference type="Gene3D" id="3.40.630.10">
    <property type="entry name" value="Zn peptidases"/>
    <property type="match status" value="1"/>
</dbReference>
<dbReference type="Pfam" id="PF00883">
    <property type="entry name" value="Peptidase_M17"/>
    <property type="match status" value="1"/>
</dbReference>
<evidence type="ECO:0000256" key="14">
    <source>
        <dbReference type="ARBA" id="ARBA00045966"/>
    </source>
</evidence>
<dbReference type="SUPFAM" id="SSF48371">
    <property type="entry name" value="ARM repeat"/>
    <property type="match status" value="1"/>
</dbReference>
<keyword evidence="6" id="KW-0645">Protease</keyword>
<protein>
    <recommendedName>
        <fullName evidence="2">Cytosol aminopeptidase</fullName>
        <ecNumber evidence="9">3.4.13.23</ecNumber>
    </recommendedName>
    <alternativeName>
        <fullName evidence="12">Cysteinylglycine-S-conjugate dipeptidase</fullName>
    </alternativeName>
    <alternativeName>
        <fullName evidence="13">Leucine aminopeptidase 3</fullName>
    </alternativeName>
    <alternativeName>
        <fullName evidence="11">Proline aminopeptidase</fullName>
    </alternativeName>
    <alternativeName>
        <fullName evidence="10">Prolyl aminopeptidase</fullName>
    </alternativeName>
</protein>
<keyword evidence="4" id="KW-0343">GTPase activation</keyword>